<dbReference type="STRING" id="52838.A0A4S8JTN7"/>
<dbReference type="FunFam" id="1.25.40.470:FF:000002">
    <property type="entry name" value="Coatomer subunit alpha"/>
    <property type="match status" value="1"/>
</dbReference>
<dbReference type="GO" id="GO:0005198">
    <property type="term" value="F:structural molecule activity"/>
    <property type="evidence" value="ECO:0007669"/>
    <property type="project" value="InterPro"/>
</dbReference>
<feature type="domain" description="Coatomer alpha subunit C-terminal" evidence="18">
    <location>
        <begin position="815"/>
        <end position="1199"/>
    </location>
</feature>
<dbReference type="SUPFAM" id="SSF82171">
    <property type="entry name" value="DPP6 N-terminal domain-like"/>
    <property type="match status" value="1"/>
</dbReference>
<dbReference type="InterPro" id="IPR006692">
    <property type="entry name" value="Beta-prop_COPA/B_2nd"/>
</dbReference>
<dbReference type="FunFam" id="2.130.10.10:FF:000010">
    <property type="entry name" value="Coatomer subunit alpha"/>
    <property type="match status" value="1"/>
</dbReference>
<feature type="domain" description="COPA/B second beta-propeller" evidence="16">
    <location>
        <begin position="342"/>
        <end position="583"/>
    </location>
</feature>
<dbReference type="Proteomes" id="UP000317650">
    <property type="component" value="Chromosome 5"/>
</dbReference>
<dbReference type="PANTHER" id="PTHR48429:SF1">
    <property type="entry name" value="AGENET DOMAIN-CONTAINING PROTEIN"/>
    <property type="match status" value="1"/>
</dbReference>
<feature type="region of interest" description="Disordered" evidence="15">
    <location>
        <begin position="1705"/>
        <end position="1725"/>
    </location>
</feature>
<dbReference type="InterPro" id="IPR015943">
    <property type="entry name" value="WD40/YVTN_repeat-like_dom_sf"/>
</dbReference>
<feature type="domain" description="COPA/B TPR" evidence="19">
    <location>
        <begin position="624"/>
        <end position="772"/>
    </location>
</feature>
<dbReference type="InterPro" id="IPR020472">
    <property type="entry name" value="WD40_PAC1"/>
</dbReference>
<comment type="subunit">
    <text evidence="3">Oligomeric complex that consists of at least the alpha, beta, beta', gamma, delta, epsilon and zeta subunits.</text>
</comment>
<feature type="region of interest" description="Disordered" evidence="15">
    <location>
        <begin position="1654"/>
        <end position="1676"/>
    </location>
</feature>
<proteinExistence type="predicted"/>
<evidence type="ECO:0000313" key="21">
    <source>
        <dbReference type="Proteomes" id="UP000317650"/>
    </source>
</evidence>
<evidence type="ECO:0000256" key="12">
    <source>
        <dbReference type="ARBA" id="ARBA00023329"/>
    </source>
</evidence>
<dbReference type="Gene3D" id="2.130.10.10">
    <property type="entry name" value="YVTN repeat-like/Quinoprotein amine dehydrogenase"/>
    <property type="match status" value="1"/>
</dbReference>
<organism evidence="20 21">
    <name type="scientific">Musa balbisiana</name>
    <name type="common">Banana</name>
    <dbReference type="NCBI Taxonomy" id="52838"/>
    <lineage>
        <taxon>Eukaryota</taxon>
        <taxon>Viridiplantae</taxon>
        <taxon>Streptophyta</taxon>
        <taxon>Embryophyta</taxon>
        <taxon>Tracheophyta</taxon>
        <taxon>Spermatophyta</taxon>
        <taxon>Magnoliopsida</taxon>
        <taxon>Liliopsida</taxon>
        <taxon>Zingiberales</taxon>
        <taxon>Musaceae</taxon>
        <taxon>Musa</taxon>
    </lineage>
</organism>
<dbReference type="Pfam" id="PF04053">
    <property type="entry name" value="B-prop_COPA_B_2nd"/>
    <property type="match status" value="1"/>
</dbReference>
<evidence type="ECO:0000256" key="2">
    <source>
        <dbReference type="ARBA" id="ARBA00004347"/>
    </source>
</evidence>
<evidence type="ECO:0000256" key="10">
    <source>
        <dbReference type="ARBA" id="ARBA00023034"/>
    </source>
</evidence>
<keyword evidence="11" id="KW-0472">Membrane</keyword>
<feature type="repeat" description="WD" evidence="14">
    <location>
        <begin position="199"/>
        <end position="240"/>
    </location>
</feature>
<evidence type="ECO:0000259" key="17">
    <source>
        <dbReference type="Pfam" id="PF05641"/>
    </source>
</evidence>
<feature type="repeat" description="WD" evidence="14">
    <location>
        <begin position="89"/>
        <end position="130"/>
    </location>
</feature>
<comment type="subcellular location">
    <subcellularLocation>
        <location evidence="2">Cytoplasmic vesicle</location>
        <location evidence="2">COPI-coated vesicle membrane</location>
        <topology evidence="2">Peripheral membrane protein</topology>
        <orientation evidence="2">Cytoplasmic side</orientation>
    </subcellularLocation>
    <subcellularLocation>
        <location evidence="1">Golgi apparatus membrane</location>
        <topology evidence="1">Peripheral membrane protein</topology>
        <orientation evidence="1">Cytoplasmic side</orientation>
    </subcellularLocation>
</comment>
<evidence type="ECO:0000313" key="20">
    <source>
        <dbReference type="EMBL" id="THU65519.1"/>
    </source>
</evidence>
<evidence type="ECO:0000256" key="7">
    <source>
        <dbReference type="ARBA" id="ARBA00022737"/>
    </source>
</evidence>
<name>A0A4S8JTN7_MUSBA</name>
<dbReference type="Gene3D" id="1.25.40.470">
    <property type="match status" value="1"/>
</dbReference>
<evidence type="ECO:0000256" key="15">
    <source>
        <dbReference type="SAM" id="MobiDB-lite"/>
    </source>
</evidence>
<dbReference type="GO" id="GO:0006886">
    <property type="term" value="P:intracellular protein transport"/>
    <property type="evidence" value="ECO:0007669"/>
    <property type="project" value="InterPro"/>
</dbReference>
<evidence type="ECO:0000256" key="13">
    <source>
        <dbReference type="ARBA" id="ARBA00025536"/>
    </source>
</evidence>
<feature type="region of interest" description="Disordered" evidence="15">
    <location>
        <begin position="2104"/>
        <end position="2130"/>
    </location>
</feature>
<dbReference type="CDD" id="cd20405">
    <property type="entry name" value="Tudor_Agenet_AtDUF_rpt1_3"/>
    <property type="match status" value="1"/>
</dbReference>
<evidence type="ECO:0000256" key="8">
    <source>
        <dbReference type="ARBA" id="ARBA00022892"/>
    </source>
</evidence>
<keyword evidence="7" id="KW-0677">Repeat</keyword>
<comment type="function">
    <text evidence="13">The coatomer is a cytosolic protein complex that binds to dilysine motifs and reversibly associates with Golgi non-clathrin-coated vesicles, which further mediate biosynthetic protein transport from the ER, via the Golgi up to the trans Golgi network. Coatomer complex is required for budding from Golgi membranes, and is essential for the retrograde Golgi-to-ER transport of dilysine-tagged proteins.</text>
</comment>
<gene>
    <name evidence="20" type="ORF">C4D60_Mb05t04520</name>
</gene>
<dbReference type="SMART" id="SM00320">
    <property type="entry name" value="WD40"/>
    <property type="match status" value="7"/>
</dbReference>
<evidence type="ECO:0000256" key="4">
    <source>
        <dbReference type="ARBA" id="ARBA00022448"/>
    </source>
</evidence>
<keyword evidence="8" id="KW-0931">ER-Golgi transport</keyword>
<dbReference type="Pfam" id="PF06957">
    <property type="entry name" value="COPI_C"/>
    <property type="match status" value="1"/>
</dbReference>
<dbReference type="PROSITE" id="PS50082">
    <property type="entry name" value="WD_REPEATS_2"/>
    <property type="match status" value="5"/>
</dbReference>
<feature type="region of interest" description="Disordered" evidence="15">
    <location>
        <begin position="2523"/>
        <end position="2568"/>
    </location>
</feature>
<dbReference type="PROSITE" id="PS00678">
    <property type="entry name" value="WD_REPEATS_1"/>
    <property type="match status" value="1"/>
</dbReference>
<feature type="compositionally biased region" description="Polar residues" evidence="15">
    <location>
        <begin position="2118"/>
        <end position="2130"/>
    </location>
</feature>
<keyword evidence="6 14" id="KW-0853">WD repeat</keyword>
<evidence type="ECO:0000256" key="9">
    <source>
        <dbReference type="ARBA" id="ARBA00022927"/>
    </source>
</evidence>
<protein>
    <submittedName>
        <fullName evidence="20">Uncharacterized protein</fullName>
    </submittedName>
</protein>
<dbReference type="PROSITE" id="PS50294">
    <property type="entry name" value="WD_REPEATS_REGION"/>
    <property type="match status" value="5"/>
</dbReference>
<dbReference type="GO" id="GO:0030126">
    <property type="term" value="C:COPI vesicle coat"/>
    <property type="evidence" value="ECO:0007669"/>
    <property type="project" value="InterPro"/>
</dbReference>
<feature type="repeat" description="WD" evidence="14">
    <location>
        <begin position="243"/>
        <end position="284"/>
    </location>
</feature>
<dbReference type="SUPFAM" id="SSF50978">
    <property type="entry name" value="WD40 repeat-like"/>
    <property type="match status" value="1"/>
</dbReference>
<dbReference type="GO" id="GO:0000139">
    <property type="term" value="C:Golgi membrane"/>
    <property type="evidence" value="ECO:0007669"/>
    <property type="project" value="UniProtKB-SubCell"/>
</dbReference>
<dbReference type="InterPro" id="IPR010714">
    <property type="entry name" value="Coatomer_asu_C"/>
</dbReference>
<dbReference type="InterPro" id="IPR019775">
    <property type="entry name" value="WD40_repeat_CS"/>
</dbReference>
<feature type="compositionally biased region" description="Polar residues" evidence="15">
    <location>
        <begin position="1654"/>
        <end position="1672"/>
    </location>
</feature>
<dbReference type="Pfam" id="PF00400">
    <property type="entry name" value="WD40"/>
    <property type="match status" value="5"/>
</dbReference>
<dbReference type="CDD" id="cd22948">
    <property type="entry name" value="Coatomer_WDAD_alpha"/>
    <property type="match status" value="1"/>
</dbReference>
<dbReference type="InterPro" id="IPR056176">
    <property type="entry name" value="TPR_COPA_B"/>
</dbReference>
<dbReference type="InterPro" id="IPR001680">
    <property type="entry name" value="WD40_rpt"/>
</dbReference>
<evidence type="ECO:0000256" key="1">
    <source>
        <dbReference type="ARBA" id="ARBA00004255"/>
    </source>
</evidence>
<feature type="repeat" description="WD" evidence="14">
    <location>
        <begin position="131"/>
        <end position="172"/>
    </location>
</feature>
<dbReference type="PRINTS" id="PR00320">
    <property type="entry name" value="GPROTEINBRPT"/>
</dbReference>
<keyword evidence="10" id="KW-0333">Golgi apparatus</keyword>
<evidence type="ECO:0000256" key="5">
    <source>
        <dbReference type="ARBA" id="ARBA00022490"/>
    </source>
</evidence>
<evidence type="ECO:0000259" key="18">
    <source>
        <dbReference type="Pfam" id="PF06957"/>
    </source>
</evidence>
<evidence type="ECO:0000259" key="19">
    <source>
        <dbReference type="Pfam" id="PF23953"/>
    </source>
</evidence>
<dbReference type="CDD" id="cd00200">
    <property type="entry name" value="WD40"/>
    <property type="match status" value="1"/>
</dbReference>
<keyword evidence="5" id="KW-0963">Cytoplasm</keyword>
<keyword evidence="4" id="KW-0813">Transport</keyword>
<comment type="caution">
    <text evidence="20">The sequence shown here is derived from an EMBL/GenBank/DDBJ whole genome shotgun (WGS) entry which is preliminary data.</text>
</comment>
<dbReference type="InterPro" id="IPR008395">
    <property type="entry name" value="Agenet-like_dom"/>
</dbReference>
<dbReference type="InterPro" id="IPR055274">
    <property type="entry name" value="SWO1"/>
</dbReference>
<evidence type="ECO:0000256" key="14">
    <source>
        <dbReference type="PROSITE-ProRule" id="PRU00221"/>
    </source>
</evidence>
<keyword evidence="21" id="KW-1185">Reference proteome</keyword>
<feature type="domain" description="Agenet-like" evidence="17">
    <location>
        <begin position="2950"/>
        <end position="3009"/>
    </location>
</feature>
<reference evidence="20 21" key="1">
    <citation type="journal article" date="2019" name="Nat. Plants">
        <title>Genome sequencing of Musa balbisiana reveals subgenome evolution and function divergence in polyploid bananas.</title>
        <authorList>
            <person name="Yao X."/>
        </authorList>
    </citation>
    <scope>NUCLEOTIDE SEQUENCE [LARGE SCALE GENOMIC DNA]</scope>
    <source>
        <strain evidence="21">cv. DH-PKW</strain>
        <tissue evidence="20">Leaves</tissue>
    </source>
</reference>
<dbReference type="GO" id="GO:0016192">
    <property type="term" value="P:vesicle-mediated transport"/>
    <property type="evidence" value="ECO:0007669"/>
    <property type="project" value="UniProtKB-KW"/>
</dbReference>
<evidence type="ECO:0000259" key="16">
    <source>
        <dbReference type="Pfam" id="PF04053"/>
    </source>
</evidence>
<dbReference type="InterPro" id="IPR047312">
    <property type="entry name" value="Coatomer_alpha_WD-assoc_reg"/>
</dbReference>
<keyword evidence="12" id="KW-0968">Cytoplasmic vesicle</keyword>
<dbReference type="PANTHER" id="PTHR48429">
    <property type="entry name" value="AGENET DOMAIN-CONTAINING PROTEIN"/>
    <property type="match status" value="1"/>
</dbReference>
<dbReference type="EMBL" id="PYDT01000003">
    <property type="protein sequence ID" value="THU65519.1"/>
    <property type="molecule type" value="Genomic_DNA"/>
</dbReference>
<dbReference type="Pfam" id="PF05641">
    <property type="entry name" value="Agenet"/>
    <property type="match status" value="1"/>
</dbReference>
<feature type="region of interest" description="Disordered" evidence="15">
    <location>
        <begin position="2219"/>
        <end position="2255"/>
    </location>
</feature>
<evidence type="ECO:0000256" key="6">
    <source>
        <dbReference type="ARBA" id="ARBA00022574"/>
    </source>
</evidence>
<feature type="compositionally biased region" description="Basic and acidic residues" evidence="15">
    <location>
        <begin position="2221"/>
        <end position="2232"/>
    </location>
</feature>
<dbReference type="InterPro" id="IPR036322">
    <property type="entry name" value="WD40_repeat_dom_sf"/>
</dbReference>
<dbReference type="Pfam" id="PF23953">
    <property type="entry name" value="TPR_COPA_B"/>
    <property type="match status" value="1"/>
</dbReference>
<feature type="repeat" description="WD" evidence="14">
    <location>
        <begin position="47"/>
        <end position="88"/>
    </location>
</feature>
<accession>A0A4S8JTN7</accession>
<feature type="region of interest" description="Disordered" evidence="15">
    <location>
        <begin position="2024"/>
        <end position="2082"/>
    </location>
</feature>
<sequence>MLTKFETKSNRVKGLSFHSKRPWILASLHSGVIQLWDYRMGSLIDRFDEHDGPVRGLHFHKLQPLFVSGGDDYKIKVWNYKTHRCLFTLLGHLDYIRTVQFHDEHPWIVSASDDQTIRIWNWQSRTCISALTGHNHFVMSALFHPKEDLLVSASLDQTIRVWDISALRKKMAPADDILHLSQMNSDFFGGIDAVVKYVLEGHDRGVNWASFHPTLPLIVSGADDRQVKLWRMNDTKAWEVDTLRGHTNNVSCVMFHAKMEIIVSNSEDKSIRIWDTTKRTGIQTFRREHDRFWILAAHPEMNLFAAGHDSGMIVFKLERERPAFTVSGDALYYVKDRFLRLHEFSTQKDNQVVPIRRPGSITLNQGPRAMSYSPTENAVLICSDLDGGSYELYIVTKEMAGKGDYIQEAKKGAGRSAVFIARNRFAVLDRSSNQVVVKNLKNEIVKKCLLPIVTDAIFYAGTGNVLCRAEDRVVIFDLQQRIVLGELQTQSVKYVVWSSDMESVALLSKLAIVIANKKLVHRFTLHETIRVKSGAWDDNGVFIYTTVNHIKYCLPNGDSGIIRTLDVPVYMTKVSGSNICCLDRDGKNLAVSIDATEYIFKLSLLRKRYDHVMGMIRNSQLCGQAVIAYLQQKGFPEVALHFVKDEKTRFSLALDSGNIQIAVASAKEIDDKDHWYRLGIEALRQGNTSIVEYAYQRTKNFERLSFLYLVTGNMEKLSKMLRIAEIKNDIMGQFHNALYLGDIQERVRILENAGQLPLAYVTAAAHGLKEVADRLATELGENLPTLPEGKIRSLLMPPAPLMCSGDWPLLRVMRGIFDNGLDMGTVGQEEEEDATGADWGDEELDIVDMEREMQNGDITADFADAEANEENEEEGGWDLEDLELPPDVDTPKTVGNARSSLFVAPTPGMPVSQIWIQKSSLAGEHVAAGNFDTAMRLLSRQLAIKNFMPLKPLFMDIYMGSHTYVHALSTAPVISFGVEKGWNESASPNVRGPPALVFKFLQMDEKLKAAYRATTEGKFPEALRQFINILHTIPLIVVDTRREVDEVRELIEIAREYVLGLKIELKRKEIKDDLVRQQELAAYFTNCKLQKSHTRLVLTSAMTICYKGGNFSTSANFARMLLESSPTDAQAKKARQLLQHCGDKKDVNQLNYDYRNPFVVCGATFVPVYRGQKDVSCPYCGARFVPAIREQLCAVCDLAVPREWEQRAPFALPSLSLRHVTLQPPFAPRNCRPAPRPRDALSHVPWLPHGGGISMDCDDDDFQSQNFQLIGEDNDVFPQSIQPYAPPKFDIDDHFQAHLRLDSLAETGLLLGIQSEENNWIEEFSPRNNVVEFDRSASQTCSISGHDSIWFNAPLSESAQMLVKSVGDDTTVSPQVMNTEADTHAVEDSAKCGSECITDIDSNFLTDKVQRSILVSNEHIIKAEQHVITPQTPSEEKSEVGFDEILLDKKIDSAGKVVATQCTTSEELTSSSGNVSKAYLVAGEPLEVVQNEEPLDNASMRNSSLDDRGCAVNKEIEVSSKFLSCNTHHGPSGLSTNNADIVTGKLDDSLFSEKNVEECYEGDISERSESLQSETTQNETNYNLYGDCKVNDQHFQGYPPNYHVCDVKASSESVSPTDSLMLPNEGSSKTVFFKNSDALLEDIAHQVKVSNKDLSTGDKSSTCTKEAHSSSVEGDGTENVGELCDVAEGLTDFSHCVHEYISKDDSLNPNSQSTEESKMISFEEEGNLATSRTVIDDNCSELRNSSDMAVKVEFSSLMKTETRMTGVDGDNECRVNPSNLNDTDSVQIENSAEGECLKTISEEPTGKSDASEHAIHKESCAALSDDAENELSCPNPNKLIPASDTSPSVAELNKDNVVHSAGKENTVLLIDTSGTAFKECSTIIKNAEFCSFEIQRNGTVMESDKNSIMDQAGVTDLTSGGMKLLSPDDSTILQQSHSEVEVMVEQMETTASSTAASCCNEKGVCLSSLSVIGCNTDTHIPRQPIAVPGSDTNDPSVKNFSDGLEITNSDELCVASSAGMSSLVAQQSTEGKDANLTPTNNCDKLRSTETEENNLPRFALSESNPEACLMDRDGGNLSSSEPNCGSPTVISCNEHTLEEAGLIESNRSSQDPAAPASTKDSSSSKCTVQDSQVSETLKDDGNFTFVVQPDANLSQKDNTKDLTPFSNMQSFELPQMSEEISQGCPGQSIKESTSTISKMTLEDKRKQVSAFATRKIGISKGDAKEKSEEKQGKGRKKTPCDTSSVPDRSTKSKTHMEDIQHRLFVEVNTTKSSCSPSVQASNLPDLNTSVPSALFLQPFTDLQQVQLRAQIFVYGSLIQGVLPDQACMVPAFGGTDGGRSLWEQVWHSAAQRLCNHKSPNSSGTHLHCHSEQGISCTPFQSKVLNSPAGWRDSKVPNSSAQSYNVSLQSALHSHAGGTHLDSSQSLSPLHPYQTSQIRQYLTNSTPWLSQSSHPASWFFSPQSLPIDSSSHNSPILVAETVQVTTVRDSSIPHTSNMQLTSSGSLLPNQGAISVSAALIVPSETESREATPAITKNASVSEKSRKRKKVSAPEGPVPKISVSQPQGVSASSPFINLPNSAELSLYSNSSSAVTSAGHVSAASHPSTMPYYQILGNSHTQQRGIFFKESCNQIEQSKLQAENASSYAASAVRHSQVIWEQMAIQRKSCLALEVEQKLASAAVAAAAAASVARVAAEVAKVASEAAVQAKLMSDETLNSLNTGTTQNSEICLDIRKNLLTSTPILIPKSQDKIHGSCSIVSTAREATRKRAEAASAAIKRAENLDAIMKCAEMAAEAVSQAGTVITMGDPVPTSICDLVEAGPDGHWKLCCATIKKRIETNDVQVGENLPLDVAGDLEIITLQSTDHHRRQKISVMEEMTPNNKKMILENNYEGCNLENGSQTIPTFRAASETMQGSNIQKGSLVEFFNIELILDLLSGLTPMWPGSFMVVADEDGLRGAWFSAQVLDVKDGKAYVCYKDLLSDEGHEKLKEWIPLESKSDQPPRIRVAHPVIVTKSEGTRKRQREVAGNYTWAVGDRVDALLRDG</sequence>
<evidence type="ECO:0000256" key="11">
    <source>
        <dbReference type="ARBA" id="ARBA00023136"/>
    </source>
</evidence>
<keyword evidence="9" id="KW-0653">Protein transport</keyword>
<evidence type="ECO:0000256" key="3">
    <source>
        <dbReference type="ARBA" id="ARBA00011775"/>
    </source>
</evidence>